<keyword evidence="3" id="KW-1185">Reference proteome</keyword>
<dbReference type="KEGG" id="tvd:SG34_005915"/>
<keyword evidence="1" id="KW-1133">Transmembrane helix</keyword>
<reference evidence="2 3" key="2">
    <citation type="journal article" date="2022" name="Mar. Drugs">
        <title>Bioassay-Guided Fractionation Leads to the Detection of Cholic Acid Generated by the Rare Thalassomonas sp.</title>
        <authorList>
            <person name="Pheiffer F."/>
            <person name="Schneider Y.K."/>
            <person name="Hansen E.H."/>
            <person name="Andersen J.H."/>
            <person name="Isaksson J."/>
            <person name="Busche T."/>
            <person name="R C."/>
            <person name="Kalinowski J."/>
            <person name="Zyl L.V."/>
            <person name="Trindade M."/>
        </authorList>
    </citation>
    <scope>NUCLEOTIDE SEQUENCE [LARGE SCALE GENOMIC DNA]</scope>
    <source>
        <strain evidence="2 3">XOM25</strain>
    </source>
</reference>
<protein>
    <recommendedName>
        <fullName evidence="4">DUF4149 domain-containing protein</fullName>
    </recommendedName>
</protein>
<evidence type="ECO:0000313" key="3">
    <source>
        <dbReference type="Proteomes" id="UP000032352"/>
    </source>
</evidence>
<sequence length="139" mass="15784">MSKRLLALLSCFWLGAICAITMEAKVKFNASLVDLRIGLDVGRTVFNAFDIFQWLLMPVLLLAALLCKTRDILILSLCLLLLFAYQSWYLLPQLSYQAAVYIEQGIHSGGNHHWLYLTAELTKVILLTWLTLIAVKIKE</sequence>
<reference evidence="2 3" key="1">
    <citation type="journal article" date="2015" name="Genome Announc.">
        <title>Draft Genome Sequences of Marine Isolates of Thalassomonas viridans and Thalassomonas actiniarum.</title>
        <authorList>
            <person name="Olonade I."/>
            <person name="van Zyl L.J."/>
            <person name="Trindade M."/>
        </authorList>
    </citation>
    <scope>NUCLEOTIDE SEQUENCE [LARGE SCALE GENOMIC DNA]</scope>
    <source>
        <strain evidence="2 3">XOM25</strain>
    </source>
</reference>
<feature type="transmembrane region" description="Helical" evidence="1">
    <location>
        <begin position="45"/>
        <end position="65"/>
    </location>
</feature>
<gene>
    <name evidence="2" type="ORF">SG34_005915</name>
</gene>
<name>A0AAE9Z5I5_9GAMM</name>
<organism evidence="2 3">
    <name type="scientific">Thalassomonas viridans</name>
    <dbReference type="NCBI Taxonomy" id="137584"/>
    <lineage>
        <taxon>Bacteria</taxon>
        <taxon>Pseudomonadati</taxon>
        <taxon>Pseudomonadota</taxon>
        <taxon>Gammaproteobacteria</taxon>
        <taxon>Alteromonadales</taxon>
        <taxon>Colwelliaceae</taxon>
        <taxon>Thalassomonas</taxon>
    </lineage>
</organism>
<keyword evidence="1" id="KW-0472">Membrane</keyword>
<evidence type="ECO:0000256" key="1">
    <source>
        <dbReference type="SAM" id="Phobius"/>
    </source>
</evidence>
<feature type="transmembrane region" description="Helical" evidence="1">
    <location>
        <begin position="114"/>
        <end position="135"/>
    </location>
</feature>
<dbReference type="RefSeq" id="WP_152647257.1">
    <property type="nucleotide sequence ID" value="NZ_CP059733.1"/>
</dbReference>
<accession>A0AAE9Z5I5</accession>
<dbReference type="EMBL" id="CP059733">
    <property type="protein sequence ID" value="WDE06455.1"/>
    <property type="molecule type" value="Genomic_DNA"/>
</dbReference>
<proteinExistence type="predicted"/>
<evidence type="ECO:0008006" key="4">
    <source>
        <dbReference type="Google" id="ProtNLM"/>
    </source>
</evidence>
<dbReference type="AlphaFoldDB" id="A0AAE9Z5I5"/>
<evidence type="ECO:0000313" key="2">
    <source>
        <dbReference type="EMBL" id="WDE06455.1"/>
    </source>
</evidence>
<keyword evidence="1" id="KW-0812">Transmembrane</keyword>
<feature type="transmembrane region" description="Helical" evidence="1">
    <location>
        <begin position="72"/>
        <end position="91"/>
    </location>
</feature>
<dbReference type="Proteomes" id="UP000032352">
    <property type="component" value="Chromosome"/>
</dbReference>